<name>A0A1M6GD77_9FLAO</name>
<organism evidence="1 2">
    <name type="scientific">Aquimarina spongiae</name>
    <dbReference type="NCBI Taxonomy" id="570521"/>
    <lineage>
        <taxon>Bacteria</taxon>
        <taxon>Pseudomonadati</taxon>
        <taxon>Bacteroidota</taxon>
        <taxon>Flavobacteriia</taxon>
        <taxon>Flavobacteriales</taxon>
        <taxon>Flavobacteriaceae</taxon>
        <taxon>Aquimarina</taxon>
    </lineage>
</organism>
<evidence type="ECO:0000313" key="2">
    <source>
        <dbReference type="Proteomes" id="UP000184432"/>
    </source>
</evidence>
<accession>A0A1M6GD77</accession>
<sequence length="39" mass="4517">MHGNNHEKPKQPINVFSLLINFILTKLTSSSDQMLMYEP</sequence>
<reference evidence="2" key="1">
    <citation type="submission" date="2016-11" db="EMBL/GenBank/DDBJ databases">
        <authorList>
            <person name="Varghese N."/>
            <person name="Submissions S."/>
        </authorList>
    </citation>
    <scope>NUCLEOTIDE SEQUENCE [LARGE SCALE GENOMIC DNA]</scope>
    <source>
        <strain evidence="2">DSM 22623</strain>
    </source>
</reference>
<proteinExistence type="predicted"/>
<gene>
    <name evidence="1" type="ORF">SAMN04488508_105212</name>
</gene>
<protein>
    <submittedName>
        <fullName evidence="1">Uncharacterized protein</fullName>
    </submittedName>
</protein>
<dbReference type="EMBL" id="FQYP01000005">
    <property type="protein sequence ID" value="SHJ07894.1"/>
    <property type="molecule type" value="Genomic_DNA"/>
</dbReference>
<dbReference type="AlphaFoldDB" id="A0A1M6GD77"/>
<evidence type="ECO:0000313" key="1">
    <source>
        <dbReference type="EMBL" id="SHJ07894.1"/>
    </source>
</evidence>
<dbReference type="Proteomes" id="UP000184432">
    <property type="component" value="Unassembled WGS sequence"/>
</dbReference>
<keyword evidence="2" id="KW-1185">Reference proteome</keyword>